<gene>
    <name evidence="2" type="ORF">NKR23_g10906</name>
</gene>
<dbReference type="AlphaFoldDB" id="A0AA38R4E3"/>
<evidence type="ECO:0000256" key="1">
    <source>
        <dbReference type="SAM" id="MobiDB-lite"/>
    </source>
</evidence>
<accession>A0AA38R4E3</accession>
<reference evidence="2" key="1">
    <citation type="submission" date="2022-07" db="EMBL/GenBank/DDBJ databases">
        <title>Fungi with potential for degradation of polypropylene.</title>
        <authorList>
            <person name="Gostincar C."/>
        </authorList>
    </citation>
    <scope>NUCLEOTIDE SEQUENCE</scope>
    <source>
        <strain evidence="2">EXF-13308</strain>
    </source>
</reference>
<proteinExistence type="predicted"/>
<evidence type="ECO:0000313" key="3">
    <source>
        <dbReference type="Proteomes" id="UP001174694"/>
    </source>
</evidence>
<keyword evidence="3" id="KW-1185">Reference proteome</keyword>
<organism evidence="2 3">
    <name type="scientific">Pleurostoma richardsiae</name>
    <dbReference type="NCBI Taxonomy" id="41990"/>
    <lineage>
        <taxon>Eukaryota</taxon>
        <taxon>Fungi</taxon>
        <taxon>Dikarya</taxon>
        <taxon>Ascomycota</taxon>
        <taxon>Pezizomycotina</taxon>
        <taxon>Sordariomycetes</taxon>
        <taxon>Sordariomycetidae</taxon>
        <taxon>Calosphaeriales</taxon>
        <taxon>Pleurostomataceae</taxon>
        <taxon>Pleurostoma</taxon>
    </lineage>
</organism>
<protein>
    <submittedName>
        <fullName evidence="2">Uncharacterized protein</fullName>
    </submittedName>
</protein>
<comment type="caution">
    <text evidence="2">The sequence shown here is derived from an EMBL/GenBank/DDBJ whole genome shotgun (WGS) entry which is preliminary data.</text>
</comment>
<feature type="region of interest" description="Disordered" evidence="1">
    <location>
        <begin position="1"/>
        <end position="32"/>
    </location>
</feature>
<dbReference type="Proteomes" id="UP001174694">
    <property type="component" value="Unassembled WGS sequence"/>
</dbReference>
<feature type="compositionally biased region" description="Polar residues" evidence="1">
    <location>
        <begin position="18"/>
        <end position="32"/>
    </location>
</feature>
<evidence type="ECO:0000313" key="2">
    <source>
        <dbReference type="EMBL" id="KAJ9133144.1"/>
    </source>
</evidence>
<dbReference type="EMBL" id="JANBVO010000052">
    <property type="protein sequence ID" value="KAJ9133144.1"/>
    <property type="molecule type" value="Genomic_DNA"/>
</dbReference>
<name>A0AA38R4E3_9PEZI</name>
<sequence length="117" mass="13548">MASQQAPATAKDQVPRQEGSTSLEGTEAMTTTLEGTRKGIAYWEQRLGRGPQIIRGRGIDLYELDEWLYRRFGDECFLFVTHNQYHVYAERLLTREELLRQFGRCELEEPKALEGHT</sequence>